<name>A0A7U5YJ17_SALDZ</name>
<proteinExistence type="predicted"/>
<dbReference type="AlphaFoldDB" id="A0A7U5YJ17"/>
<reference evidence="1 2" key="1">
    <citation type="submission" date="2018-06" db="EMBL/GenBank/DDBJ databases">
        <title>Salmonella Enterica genomes from various sources.</title>
        <authorList>
            <person name="Nash J.H.E."/>
            <person name="Robertson J."/>
            <person name="Bessonov K."/>
        </authorList>
    </citation>
    <scope>NUCLEOTIDE SEQUENCE [LARGE SCALE GENOMIC DNA]</scope>
    <source>
        <strain evidence="1 2">SA20121591</strain>
    </source>
</reference>
<accession>A0A7U5YJ17</accession>
<evidence type="ECO:0000313" key="2">
    <source>
        <dbReference type="Proteomes" id="UP000252003"/>
    </source>
</evidence>
<dbReference type="RefSeq" id="WP_154714822.1">
    <property type="nucleotide sequence ID" value="NZ_CP029989.1"/>
</dbReference>
<protein>
    <submittedName>
        <fullName evidence="1">Uncharacterized protein</fullName>
    </submittedName>
</protein>
<sequence>MKKVTAITLPLLAIFILLFTEPQKKPEKNLPTDSPLIIKSSLPGECRVTTLPSTNSVNIKNTVVACKIQLKTEY</sequence>
<dbReference type="Proteomes" id="UP000252003">
    <property type="component" value="Chromosome"/>
</dbReference>
<organism evidence="1 2">
    <name type="scientific">Salmonella enterica subsp. diarizonae serovar 48:i:z</name>
    <dbReference type="NCBI Taxonomy" id="1192842"/>
    <lineage>
        <taxon>Bacteria</taxon>
        <taxon>Pseudomonadati</taxon>
        <taxon>Pseudomonadota</taxon>
        <taxon>Gammaproteobacteria</taxon>
        <taxon>Enterobacterales</taxon>
        <taxon>Enterobacteriaceae</taxon>
        <taxon>Salmonella</taxon>
    </lineage>
</organism>
<dbReference type="EMBL" id="CP029989">
    <property type="protein sequence ID" value="AXC73840.1"/>
    <property type="molecule type" value="Genomic_DNA"/>
</dbReference>
<gene>
    <name evidence="1" type="ORF">DOE59_21135</name>
</gene>
<evidence type="ECO:0000313" key="1">
    <source>
        <dbReference type="EMBL" id="AXC73840.1"/>
    </source>
</evidence>